<name>A0A2K6KGW2_RHIBE</name>
<dbReference type="AlphaFoldDB" id="A0A2K6KGW2"/>
<reference evidence="1" key="3">
    <citation type="submission" date="2025-09" db="UniProtKB">
        <authorList>
            <consortium name="Ensembl"/>
        </authorList>
    </citation>
    <scope>IDENTIFICATION</scope>
</reference>
<dbReference type="Proteomes" id="UP000233180">
    <property type="component" value="Unassembled WGS sequence"/>
</dbReference>
<proteinExistence type="predicted"/>
<reference evidence="1" key="2">
    <citation type="submission" date="2025-08" db="UniProtKB">
        <authorList>
            <consortium name="Ensembl"/>
        </authorList>
    </citation>
    <scope>IDENTIFICATION</scope>
</reference>
<dbReference type="Ensembl" id="ENSRBIT00000034148.1">
    <property type="protein sequence ID" value="ENSRBIP00000010517.1"/>
    <property type="gene ID" value="ENSRBIG00000028992.1"/>
</dbReference>
<keyword evidence="2" id="KW-1185">Reference proteome</keyword>
<gene>
    <name evidence="1" type="primary">MARF1</name>
</gene>
<organism evidence="1 2">
    <name type="scientific">Rhinopithecus bieti</name>
    <name type="common">Black snub-nosed monkey</name>
    <name type="synonym">Pygathrix bieti</name>
    <dbReference type="NCBI Taxonomy" id="61621"/>
    <lineage>
        <taxon>Eukaryota</taxon>
        <taxon>Metazoa</taxon>
        <taxon>Chordata</taxon>
        <taxon>Craniata</taxon>
        <taxon>Vertebrata</taxon>
        <taxon>Euteleostomi</taxon>
        <taxon>Mammalia</taxon>
        <taxon>Eutheria</taxon>
        <taxon>Euarchontoglires</taxon>
        <taxon>Primates</taxon>
        <taxon>Haplorrhini</taxon>
        <taxon>Catarrhini</taxon>
        <taxon>Cercopithecidae</taxon>
        <taxon>Colobinae</taxon>
        <taxon>Rhinopithecus</taxon>
    </lineage>
</organism>
<evidence type="ECO:0000313" key="1">
    <source>
        <dbReference type="Ensembl" id="ENSRBIP00000010517.1"/>
    </source>
</evidence>
<sequence length="54" mass="6216">MQVNNLPVPKPRLEKGHRQILDLLQKIQMLKVYRSCAAWSQKLVIETVSSSKVI</sequence>
<evidence type="ECO:0000313" key="2">
    <source>
        <dbReference type="Proteomes" id="UP000233180"/>
    </source>
</evidence>
<accession>A0A2K6KGW2</accession>
<dbReference type="GeneTree" id="ENSGT00390000002393"/>
<reference evidence="1 2" key="1">
    <citation type="submission" date="2016-06" db="EMBL/GenBank/DDBJ databases">
        <title>Genome of Rhinopithecus bieti.</title>
        <authorList>
            <person name="Wu"/>
            <person name="C.-I. and Zhang"/>
            <person name="Y."/>
        </authorList>
    </citation>
    <scope>NUCLEOTIDE SEQUENCE</scope>
</reference>
<protein>
    <submittedName>
        <fullName evidence="1">Meiosis regulator and mRNA stability factor 1</fullName>
    </submittedName>
</protein>